<dbReference type="EMBL" id="QPKB01000005">
    <property type="protein sequence ID" value="RWR85201.1"/>
    <property type="molecule type" value="Genomic_DNA"/>
</dbReference>
<dbReference type="PANTHER" id="PTHR45763">
    <property type="entry name" value="HYDROLASE, ALPHA/BETA FOLD FAMILY PROTEIN, EXPRESSED-RELATED"/>
    <property type="match status" value="1"/>
</dbReference>
<comment type="caution">
    <text evidence="3">The sequence shown here is derived from an EMBL/GenBank/DDBJ whole genome shotgun (WGS) entry which is preliminary data.</text>
</comment>
<organism evidence="3 4">
    <name type="scientific">Cinnamomum micranthum f. kanehirae</name>
    <dbReference type="NCBI Taxonomy" id="337451"/>
    <lineage>
        <taxon>Eukaryota</taxon>
        <taxon>Viridiplantae</taxon>
        <taxon>Streptophyta</taxon>
        <taxon>Embryophyta</taxon>
        <taxon>Tracheophyta</taxon>
        <taxon>Spermatophyta</taxon>
        <taxon>Magnoliopsida</taxon>
        <taxon>Magnoliidae</taxon>
        <taxon>Laurales</taxon>
        <taxon>Lauraceae</taxon>
        <taxon>Cinnamomum</taxon>
    </lineage>
</organism>
<keyword evidence="1" id="KW-1133">Transmembrane helix</keyword>
<keyword evidence="4" id="KW-1185">Reference proteome</keyword>
<evidence type="ECO:0000256" key="1">
    <source>
        <dbReference type="SAM" id="Phobius"/>
    </source>
</evidence>
<sequence>MQAEGEETASEYLRCRTGEGDSCRECRSKYLHSYRPQREGILTSTKTLQSSIHRVSGMLRGIAGVVLVVLGSCIYQAIQPPPPKLCGSPEGPPITSTRIKLRDGRHLAYREEGVPKEKANYKIICTHGFSGSKEYIIPVSQELIEELGIYFVAFDRAGYGESDPNPKRSVKSEAFDIQELADQLELGSKFYVIGISMGTYSVWSTLKYIPHRLTGAALIVPVINYWWPSFPSHLSREAYKLQLVQDQWTLRVAHYTPLLLYWWMTQNWFPASAVAARHPEIFSPPDKKIAEKLMAARKPDQDKARQQGDFESRHRDMMVAFGTWEFDPMDLNNPFPNNETSVHIWQGYEDRLVPTILQRYVAKRLPWIKYHEIPNAGHLLHHVDGMGNNIIRSLLLKEEAST</sequence>
<dbReference type="FunFam" id="3.40.50.1820:FF:000270">
    <property type="entry name" value="Alpha/beta-Hydrolases superfamily protein"/>
    <property type="match status" value="1"/>
</dbReference>
<reference evidence="3 4" key="1">
    <citation type="journal article" date="2019" name="Nat. Plants">
        <title>Stout camphor tree genome fills gaps in understanding of flowering plant genome evolution.</title>
        <authorList>
            <person name="Chaw S.M."/>
            <person name="Liu Y.C."/>
            <person name="Wu Y.W."/>
            <person name="Wang H.Y."/>
            <person name="Lin C.I."/>
            <person name="Wu C.S."/>
            <person name="Ke H.M."/>
            <person name="Chang L.Y."/>
            <person name="Hsu C.Y."/>
            <person name="Yang H.T."/>
            <person name="Sudianto E."/>
            <person name="Hsu M.H."/>
            <person name="Wu K.P."/>
            <person name="Wang L.N."/>
            <person name="Leebens-Mack J.H."/>
            <person name="Tsai I.J."/>
        </authorList>
    </citation>
    <scope>NUCLEOTIDE SEQUENCE [LARGE SCALE GENOMIC DNA]</scope>
    <source>
        <strain evidence="4">cv. Chaw 1501</strain>
        <tissue evidence="3">Young leaves</tissue>
    </source>
</reference>
<dbReference type="Gene3D" id="3.40.50.1820">
    <property type="entry name" value="alpha/beta hydrolase"/>
    <property type="match status" value="1"/>
</dbReference>
<dbReference type="PANTHER" id="PTHR45763:SF51">
    <property type="entry name" value="ALPHA_BETA-HYDROLASES SUPERFAMILY PROTEIN"/>
    <property type="match status" value="1"/>
</dbReference>
<dbReference type="STRING" id="337451.A0A3S3NRS3"/>
<keyword evidence="1" id="KW-0812">Transmembrane</keyword>
<feature type="transmembrane region" description="Helical" evidence="1">
    <location>
        <begin position="58"/>
        <end position="78"/>
    </location>
</feature>
<name>A0A3S3NRS3_9MAGN</name>
<evidence type="ECO:0000313" key="4">
    <source>
        <dbReference type="Proteomes" id="UP000283530"/>
    </source>
</evidence>
<evidence type="ECO:0000259" key="2">
    <source>
        <dbReference type="Pfam" id="PF00561"/>
    </source>
</evidence>
<dbReference type="SUPFAM" id="SSF53474">
    <property type="entry name" value="alpha/beta-Hydrolases"/>
    <property type="match status" value="1"/>
</dbReference>
<dbReference type="InterPro" id="IPR000073">
    <property type="entry name" value="AB_hydrolase_1"/>
</dbReference>
<gene>
    <name evidence="3" type="ORF">CKAN_01405400</name>
</gene>
<dbReference type="OrthoDB" id="294702at2759"/>
<protein>
    <submittedName>
        <fullName evidence="3">Putative catalytic</fullName>
    </submittedName>
</protein>
<dbReference type="Proteomes" id="UP000283530">
    <property type="component" value="Unassembled WGS sequence"/>
</dbReference>
<dbReference type="InterPro" id="IPR029058">
    <property type="entry name" value="AB_hydrolase_fold"/>
</dbReference>
<feature type="domain" description="AB hydrolase-1" evidence="2">
    <location>
        <begin position="123"/>
        <end position="382"/>
    </location>
</feature>
<dbReference type="Pfam" id="PF00561">
    <property type="entry name" value="Abhydrolase_1"/>
    <property type="match status" value="1"/>
</dbReference>
<dbReference type="AlphaFoldDB" id="A0A3S3NRS3"/>
<evidence type="ECO:0000313" key="3">
    <source>
        <dbReference type="EMBL" id="RWR85201.1"/>
    </source>
</evidence>
<keyword evidence="1" id="KW-0472">Membrane</keyword>
<accession>A0A3S3NRS3</accession>
<proteinExistence type="predicted"/>